<accession>A0A1L9R7G3</accession>
<dbReference type="RefSeq" id="XP_040684537.1">
    <property type="nucleotide sequence ID" value="XM_040828848.1"/>
</dbReference>
<dbReference type="InterPro" id="IPR053221">
    <property type="entry name" value="Burnettramic_acid_biosynth"/>
</dbReference>
<proteinExistence type="predicted"/>
<organism evidence="1 2">
    <name type="scientific">Aspergillus wentii DTO 134E9</name>
    <dbReference type="NCBI Taxonomy" id="1073089"/>
    <lineage>
        <taxon>Eukaryota</taxon>
        <taxon>Fungi</taxon>
        <taxon>Dikarya</taxon>
        <taxon>Ascomycota</taxon>
        <taxon>Pezizomycotina</taxon>
        <taxon>Eurotiomycetes</taxon>
        <taxon>Eurotiomycetidae</taxon>
        <taxon>Eurotiales</taxon>
        <taxon>Aspergillaceae</taxon>
        <taxon>Aspergillus</taxon>
        <taxon>Aspergillus subgen. Cremei</taxon>
    </lineage>
</organism>
<gene>
    <name evidence="1" type="ORF">ASPWEDRAFT_118810</name>
</gene>
<evidence type="ECO:0000313" key="2">
    <source>
        <dbReference type="Proteomes" id="UP000184383"/>
    </source>
</evidence>
<dbReference type="GeneID" id="63744696"/>
<dbReference type="PANTHER" id="PTHR38887:SF1">
    <property type="entry name" value="RAS MODIFICATION PROTEIN ERF4"/>
    <property type="match status" value="1"/>
</dbReference>
<keyword evidence="2" id="KW-1185">Reference proteome</keyword>
<dbReference type="EMBL" id="KV878216">
    <property type="protein sequence ID" value="OJJ30860.1"/>
    <property type="molecule type" value="Genomic_DNA"/>
</dbReference>
<dbReference type="AlphaFoldDB" id="A0A1L9R7G3"/>
<feature type="non-terminal residue" evidence="1">
    <location>
        <position position="1"/>
    </location>
</feature>
<dbReference type="Proteomes" id="UP000184383">
    <property type="component" value="Unassembled WGS sequence"/>
</dbReference>
<evidence type="ECO:0000313" key="1">
    <source>
        <dbReference type="EMBL" id="OJJ30860.1"/>
    </source>
</evidence>
<reference evidence="2" key="1">
    <citation type="journal article" date="2017" name="Genome Biol.">
        <title>Comparative genomics reveals high biological diversity and specific adaptations in the industrially and medically important fungal genus Aspergillus.</title>
        <authorList>
            <person name="de Vries R.P."/>
            <person name="Riley R."/>
            <person name="Wiebenga A."/>
            <person name="Aguilar-Osorio G."/>
            <person name="Amillis S."/>
            <person name="Uchima C.A."/>
            <person name="Anderluh G."/>
            <person name="Asadollahi M."/>
            <person name="Askin M."/>
            <person name="Barry K."/>
            <person name="Battaglia E."/>
            <person name="Bayram O."/>
            <person name="Benocci T."/>
            <person name="Braus-Stromeyer S.A."/>
            <person name="Caldana C."/>
            <person name="Canovas D."/>
            <person name="Cerqueira G.C."/>
            <person name="Chen F."/>
            <person name="Chen W."/>
            <person name="Choi C."/>
            <person name="Clum A."/>
            <person name="Dos Santos R.A."/>
            <person name="Damasio A.R."/>
            <person name="Diallinas G."/>
            <person name="Emri T."/>
            <person name="Fekete E."/>
            <person name="Flipphi M."/>
            <person name="Freyberg S."/>
            <person name="Gallo A."/>
            <person name="Gournas C."/>
            <person name="Habgood R."/>
            <person name="Hainaut M."/>
            <person name="Harispe M.L."/>
            <person name="Henrissat B."/>
            <person name="Hilden K.S."/>
            <person name="Hope R."/>
            <person name="Hossain A."/>
            <person name="Karabika E."/>
            <person name="Karaffa L."/>
            <person name="Karanyi Z."/>
            <person name="Krasevec N."/>
            <person name="Kuo A."/>
            <person name="Kusch H."/>
            <person name="LaButti K."/>
            <person name="Lagendijk E.L."/>
            <person name="Lapidus A."/>
            <person name="Levasseur A."/>
            <person name="Lindquist E."/>
            <person name="Lipzen A."/>
            <person name="Logrieco A.F."/>
            <person name="MacCabe A."/>
            <person name="Maekelae M.R."/>
            <person name="Malavazi I."/>
            <person name="Melin P."/>
            <person name="Meyer V."/>
            <person name="Mielnichuk N."/>
            <person name="Miskei M."/>
            <person name="Molnar A.P."/>
            <person name="Mule G."/>
            <person name="Ngan C.Y."/>
            <person name="Orejas M."/>
            <person name="Orosz E."/>
            <person name="Ouedraogo J.P."/>
            <person name="Overkamp K.M."/>
            <person name="Park H.-S."/>
            <person name="Perrone G."/>
            <person name="Piumi F."/>
            <person name="Punt P.J."/>
            <person name="Ram A.F."/>
            <person name="Ramon A."/>
            <person name="Rauscher S."/>
            <person name="Record E."/>
            <person name="Riano-Pachon D.M."/>
            <person name="Robert V."/>
            <person name="Roehrig J."/>
            <person name="Ruller R."/>
            <person name="Salamov A."/>
            <person name="Salih N.S."/>
            <person name="Samson R.A."/>
            <person name="Sandor E."/>
            <person name="Sanguinetti M."/>
            <person name="Schuetze T."/>
            <person name="Sepcic K."/>
            <person name="Shelest E."/>
            <person name="Sherlock G."/>
            <person name="Sophianopoulou V."/>
            <person name="Squina F.M."/>
            <person name="Sun H."/>
            <person name="Susca A."/>
            <person name="Todd R.B."/>
            <person name="Tsang A."/>
            <person name="Unkles S.E."/>
            <person name="van de Wiele N."/>
            <person name="van Rossen-Uffink D."/>
            <person name="Oliveira J.V."/>
            <person name="Vesth T.C."/>
            <person name="Visser J."/>
            <person name="Yu J.-H."/>
            <person name="Zhou M."/>
            <person name="Andersen M.R."/>
            <person name="Archer D.B."/>
            <person name="Baker S.E."/>
            <person name="Benoit I."/>
            <person name="Brakhage A.A."/>
            <person name="Braus G.H."/>
            <person name="Fischer R."/>
            <person name="Frisvad J.C."/>
            <person name="Goldman G.H."/>
            <person name="Houbraken J."/>
            <person name="Oakley B."/>
            <person name="Pocsi I."/>
            <person name="Scazzocchio C."/>
            <person name="Seiboth B."/>
            <person name="vanKuyk P.A."/>
            <person name="Wortman J."/>
            <person name="Dyer P.S."/>
            <person name="Grigoriev I.V."/>
        </authorList>
    </citation>
    <scope>NUCLEOTIDE SEQUENCE [LARGE SCALE GENOMIC DNA]</scope>
    <source>
        <strain evidence="2">DTO 134E9</strain>
    </source>
</reference>
<protein>
    <submittedName>
        <fullName evidence="1">Uncharacterized protein</fullName>
    </submittedName>
</protein>
<name>A0A1L9R7G3_ASPWE</name>
<dbReference type="OrthoDB" id="3433125at2759"/>
<sequence length="414" mass="45297">LVRGLASGIGLASEAVYHHKQKKGKNEKGDSDTIHTERAELFTPTQYDEHQAALSREVDEASWQLDEVQDSIRQADPPQYAEYDHQQPQLAETFLRNHPLPEAMPTEPPKLALPVIITQRRPGERARGFLRAYAPVLADVGIDQKTFLEFMDDLNKAVMPNGLIQAVNLAALAGHAAPAPAALAIAITLKIATEMADAAHSRYKTNGFLDRVNESFFAPRGLVALIMTWRPGQSGEMVTTVDVDKMEDSIASAANYNADENGSFQRFRHKFAQSSGATAFEWPETAPLVFPVLDDLAGDAEKEKKQNALKRSSNFVAEYMDRRGRAKWTGKNPDSEMANMAPKAEFHSRYSDPNHPASCGDPIALLTGGHLQGLGGLGGLRGGQLGRRGRERLPVGAATVIPMAKRLFEKVSSH</sequence>
<dbReference type="VEuPathDB" id="FungiDB:ASPWEDRAFT_118810"/>
<dbReference type="PANTHER" id="PTHR38887">
    <property type="entry name" value="CHROMOSOME 21, WHOLE GENOME SHOTGUN SEQUENCE"/>
    <property type="match status" value="1"/>
</dbReference>